<feature type="region of interest" description="Disordered" evidence="5">
    <location>
        <begin position="615"/>
        <end position="637"/>
    </location>
</feature>
<feature type="compositionally biased region" description="Basic and acidic residues" evidence="5">
    <location>
        <begin position="232"/>
        <end position="263"/>
    </location>
</feature>
<dbReference type="GO" id="GO:0003677">
    <property type="term" value="F:DNA binding"/>
    <property type="evidence" value="ECO:0007669"/>
    <property type="project" value="InterPro"/>
</dbReference>
<feature type="compositionally biased region" description="Low complexity" evidence="5">
    <location>
        <begin position="113"/>
        <end position="130"/>
    </location>
</feature>
<feature type="compositionally biased region" description="Polar residues" evidence="5">
    <location>
        <begin position="621"/>
        <end position="632"/>
    </location>
</feature>
<dbReference type="InterPro" id="IPR004343">
    <property type="entry name" value="Plus-3_dom"/>
</dbReference>
<evidence type="ECO:0000256" key="2">
    <source>
        <dbReference type="ARBA" id="ARBA00023015"/>
    </source>
</evidence>
<dbReference type="GO" id="GO:1990269">
    <property type="term" value="F:RNA polymerase II C-terminal domain phosphoserine binding"/>
    <property type="evidence" value="ECO:0007669"/>
    <property type="project" value="TreeGrafter"/>
</dbReference>
<evidence type="ECO:0000256" key="4">
    <source>
        <dbReference type="ARBA" id="ARBA00023242"/>
    </source>
</evidence>
<dbReference type="PANTHER" id="PTHR13115:SF8">
    <property type="entry name" value="RNA POLYMERASE-ASSOCIATED PROTEIN RTF1 HOMOLOG"/>
    <property type="match status" value="1"/>
</dbReference>
<feature type="compositionally biased region" description="Basic and acidic residues" evidence="5">
    <location>
        <begin position="179"/>
        <end position="193"/>
    </location>
</feature>
<dbReference type="EMBL" id="JAUEDM010000005">
    <property type="protein sequence ID" value="KAK3316698.1"/>
    <property type="molecule type" value="Genomic_DNA"/>
</dbReference>
<keyword evidence="3" id="KW-0804">Transcription</keyword>
<dbReference type="SUPFAM" id="SSF159042">
    <property type="entry name" value="Plus3-like"/>
    <property type="match status" value="1"/>
</dbReference>
<feature type="domain" description="Plus3" evidence="6">
    <location>
        <begin position="307"/>
        <end position="444"/>
    </location>
</feature>
<gene>
    <name evidence="7" type="ORF">B0H66DRAFT_604973</name>
</gene>
<dbReference type="Pfam" id="PF03126">
    <property type="entry name" value="Plus-3"/>
    <property type="match status" value="1"/>
</dbReference>
<dbReference type="Proteomes" id="UP001283341">
    <property type="component" value="Unassembled WGS sequence"/>
</dbReference>
<comment type="caution">
    <text evidence="7">The sequence shown here is derived from an EMBL/GenBank/DDBJ whole genome shotgun (WGS) entry which is preliminary data.</text>
</comment>
<comment type="subcellular location">
    <subcellularLocation>
        <location evidence="1">Nucleus</location>
    </subcellularLocation>
</comment>
<feature type="region of interest" description="Disordered" evidence="5">
    <location>
        <begin position="1"/>
        <end position="161"/>
    </location>
</feature>
<dbReference type="Gene3D" id="3.90.70.200">
    <property type="entry name" value="Plus-3 domain"/>
    <property type="match status" value="1"/>
</dbReference>
<keyword evidence="4" id="KW-0539">Nucleus</keyword>
<sequence>MSDIEDELLALAGGDVSSDNEEEAMDMSRDESRSPSPAPAPAQNETPVRGVATKKTPAKKAKQRARSDDESEDEGEAPSPGCGSDLPYSGLSVAVQPGRFSHQQNVLTNTKFSPLRSSVPPSPSSQQSAPMDESDSDSDSPHAKGRGGDDDLNQYPVDGLFRDYDEKEQIMGMREIEREQILAERREENERIRQNRMLRQLKVNQDKDNKKRKASAADLEDAQRKTSRIRTKAGETSKKMDTLRRAREELSSRKEQRERENDRRKQRSPSYRHSEDRDDGDSDVEWAGPSKSKQQKSKSPEIRESPPADLRDIERIRVGRSRFAEVCFYPGFEEAITGCYVRISIGPDPTTRQDVYRMAVIKGFSQGRPYAMPDSSGQQMVVDMYVKAAHGKAQREWPFIMCSDRDFTEAEWNRYKTVCAAEGVTIPNKAAMVNKIADINKLVRRHWTEKELSEKLERQNSLRIKFSGNERETLVRKLEQARAHGDEEAVAKLQAKLETLEVPRLAFKTSLTPQKKQSEDKGPSEQERLAQRNIEARRKNAESVRKAQLAERAKGRKIDRGEVISTDSSRRVRTTVKFLHDEKEYDDVRGKIKEVEARKEERERAERDGRLVLAAKGGDNTPATGSGASTPANGVGTPKLGAQKSLLPHIAKLREQQHRETKNGIPVIHKPLMDDDIIGALDLDIDIDI</sequence>
<dbReference type="PANTHER" id="PTHR13115">
    <property type="entry name" value="RNA POLYMERASE-ASSOCIATED PROTEIN RTF1 HOMOLOG"/>
    <property type="match status" value="1"/>
</dbReference>
<evidence type="ECO:0000313" key="8">
    <source>
        <dbReference type="Proteomes" id="UP001283341"/>
    </source>
</evidence>
<dbReference type="PROSITE" id="PS51360">
    <property type="entry name" value="PLUS3"/>
    <property type="match status" value="1"/>
</dbReference>
<feature type="compositionally biased region" description="Polar residues" evidence="5">
    <location>
        <begin position="101"/>
        <end position="112"/>
    </location>
</feature>
<evidence type="ECO:0000256" key="5">
    <source>
        <dbReference type="SAM" id="MobiDB-lite"/>
    </source>
</evidence>
<evidence type="ECO:0000313" key="7">
    <source>
        <dbReference type="EMBL" id="KAK3316698.1"/>
    </source>
</evidence>
<keyword evidence="2" id="KW-0805">Transcription regulation</keyword>
<reference evidence="7" key="1">
    <citation type="journal article" date="2023" name="Mol. Phylogenet. Evol.">
        <title>Genome-scale phylogeny and comparative genomics of the fungal order Sordariales.</title>
        <authorList>
            <person name="Hensen N."/>
            <person name="Bonometti L."/>
            <person name="Westerberg I."/>
            <person name="Brannstrom I.O."/>
            <person name="Guillou S."/>
            <person name="Cros-Aarteil S."/>
            <person name="Calhoun S."/>
            <person name="Haridas S."/>
            <person name="Kuo A."/>
            <person name="Mondo S."/>
            <person name="Pangilinan J."/>
            <person name="Riley R."/>
            <person name="LaButti K."/>
            <person name="Andreopoulos B."/>
            <person name="Lipzen A."/>
            <person name="Chen C."/>
            <person name="Yan M."/>
            <person name="Daum C."/>
            <person name="Ng V."/>
            <person name="Clum A."/>
            <person name="Steindorff A."/>
            <person name="Ohm R.A."/>
            <person name="Martin F."/>
            <person name="Silar P."/>
            <person name="Natvig D.O."/>
            <person name="Lalanne C."/>
            <person name="Gautier V."/>
            <person name="Ament-Velasquez S.L."/>
            <person name="Kruys A."/>
            <person name="Hutchinson M.I."/>
            <person name="Powell A.J."/>
            <person name="Barry K."/>
            <person name="Miller A.N."/>
            <person name="Grigoriev I.V."/>
            <person name="Debuchy R."/>
            <person name="Gladieux P."/>
            <person name="Hiltunen Thoren M."/>
            <person name="Johannesson H."/>
        </authorList>
    </citation>
    <scope>NUCLEOTIDE SEQUENCE</scope>
    <source>
        <strain evidence="7">CBS 118394</strain>
    </source>
</reference>
<dbReference type="AlphaFoldDB" id="A0AAE0M2T6"/>
<protein>
    <recommendedName>
        <fullName evidence="6">Plus3 domain-containing protein</fullName>
    </recommendedName>
</protein>
<dbReference type="InterPro" id="IPR036128">
    <property type="entry name" value="Plus3-like_sf"/>
</dbReference>
<evidence type="ECO:0000259" key="6">
    <source>
        <dbReference type="PROSITE" id="PS51360"/>
    </source>
</evidence>
<feature type="compositionally biased region" description="Basic and acidic residues" evidence="5">
    <location>
        <begin position="139"/>
        <end position="149"/>
    </location>
</feature>
<dbReference type="GO" id="GO:0016593">
    <property type="term" value="C:Cdc73/Paf1 complex"/>
    <property type="evidence" value="ECO:0007669"/>
    <property type="project" value="TreeGrafter"/>
</dbReference>
<evidence type="ECO:0000256" key="1">
    <source>
        <dbReference type="ARBA" id="ARBA00004123"/>
    </source>
</evidence>
<feature type="compositionally biased region" description="Basic and acidic residues" evidence="5">
    <location>
        <begin position="516"/>
        <end position="555"/>
    </location>
</feature>
<reference evidence="7" key="2">
    <citation type="submission" date="2023-06" db="EMBL/GenBank/DDBJ databases">
        <authorList>
            <consortium name="Lawrence Berkeley National Laboratory"/>
            <person name="Haridas S."/>
            <person name="Hensen N."/>
            <person name="Bonometti L."/>
            <person name="Westerberg I."/>
            <person name="Brannstrom I.O."/>
            <person name="Guillou S."/>
            <person name="Cros-Aarteil S."/>
            <person name="Calhoun S."/>
            <person name="Kuo A."/>
            <person name="Mondo S."/>
            <person name="Pangilinan J."/>
            <person name="Riley R."/>
            <person name="Labutti K."/>
            <person name="Andreopoulos B."/>
            <person name="Lipzen A."/>
            <person name="Chen C."/>
            <person name="Yanf M."/>
            <person name="Daum C."/>
            <person name="Ng V."/>
            <person name="Clum A."/>
            <person name="Steindorff A."/>
            <person name="Ohm R."/>
            <person name="Martin F."/>
            <person name="Silar P."/>
            <person name="Natvig D."/>
            <person name="Lalanne C."/>
            <person name="Gautier V."/>
            <person name="Ament-Velasquez S.L."/>
            <person name="Kruys A."/>
            <person name="Hutchinson M.I."/>
            <person name="Powell A.J."/>
            <person name="Barry K."/>
            <person name="Miller A.N."/>
            <person name="Grigoriev I.V."/>
            <person name="Debuchy R."/>
            <person name="Gladieux P."/>
            <person name="Thoren M.H."/>
            <person name="Johannesson H."/>
        </authorList>
    </citation>
    <scope>NUCLEOTIDE SEQUENCE</scope>
    <source>
        <strain evidence="7">CBS 118394</strain>
    </source>
</reference>
<feature type="region of interest" description="Disordered" evidence="5">
    <location>
        <begin position="508"/>
        <end position="555"/>
    </location>
</feature>
<feature type="compositionally biased region" description="Basic and acidic residues" evidence="5">
    <location>
        <begin position="298"/>
        <end position="310"/>
    </location>
</feature>
<name>A0AAE0M2T6_9PEZI</name>
<keyword evidence="8" id="KW-1185">Reference proteome</keyword>
<organism evidence="7 8">
    <name type="scientific">Apodospora peruviana</name>
    <dbReference type="NCBI Taxonomy" id="516989"/>
    <lineage>
        <taxon>Eukaryota</taxon>
        <taxon>Fungi</taxon>
        <taxon>Dikarya</taxon>
        <taxon>Ascomycota</taxon>
        <taxon>Pezizomycotina</taxon>
        <taxon>Sordariomycetes</taxon>
        <taxon>Sordariomycetidae</taxon>
        <taxon>Sordariales</taxon>
        <taxon>Lasiosphaeriaceae</taxon>
        <taxon>Apodospora</taxon>
    </lineage>
</organism>
<dbReference type="SMART" id="SM00719">
    <property type="entry name" value="Plus3"/>
    <property type="match status" value="1"/>
</dbReference>
<feature type="region of interest" description="Disordered" evidence="5">
    <location>
        <begin position="179"/>
        <end position="310"/>
    </location>
</feature>
<dbReference type="FunFam" id="3.90.70.200:FF:000005">
    <property type="entry name" value="Related to Pol II transcription elongation factor"/>
    <property type="match status" value="1"/>
</dbReference>
<proteinExistence type="predicted"/>
<accession>A0AAE0M2T6</accession>
<evidence type="ECO:0000256" key="3">
    <source>
        <dbReference type="ARBA" id="ARBA00023163"/>
    </source>
</evidence>